<dbReference type="PANTHER" id="PTHR10519">
    <property type="entry name" value="GABA-B RECEPTOR"/>
    <property type="match status" value="1"/>
</dbReference>
<feature type="transmembrane region" description="Helical" evidence="9">
    <location>
        <begin position="95"/>
        <end position="120"/>
    </location>
</feature>
<feature type="transmembrane region" description="Helical" evidence="9">
    <location>
        <begin position="274"/>
        <end position="295"/>
    </location>
</feature>
<dbReference type="GO" id="GO:0007214">
    <property type="term" value="P:gamma-aminobutyric acid signaling pathway"/>
    <property type="evidence" value="ECO:0007669"/>
    <property type="project" value="TreeGrafter"/>
</dbReference>
<dbReference type="InterPro" id="IPR017978">
    <property type="entry name" value="GPCR_3_C"/>
</dbReference>
<evidence type="ECO:0000256" key="6">
    <source>
        <dbReference type="ARBA" id="ARBA00023170"/>
    </source>
</evidence>
<reference evidence="12" key="1">
    <citation type="journal article" date="2010" name="Nature">
        <title>The Amphimedon queenslandica genome and the evolution of animal complexity.</title>
        <authorList>
            <person name="Srivastava M."/>
            <person name="Simakov O."/>
            <person name="Chapman J."/>
            <person name="Fahey B."/>
            <person name="Gauthier M.E."/>
            <person name="Mitros T."/>
            <person name="Richards G.S."/>
            <person name="Conaco C."/>
            <person name="Dacre M."/>
            <person name="Hellsten U."/>
            <person name="Larroux C."/>
            <person name="Putnam N.H."/>
            <person name="Stanke M."/>
            <person name="Adamska M."/>
            <person name="Darling A."/>
            <person name="Degnan S.M."/>
            <person name="Oakley T.H."/>
            <person name="Plachetzki D.C."/>
            <person name="Zhai Y."/>
            <person name="Adamski M."/>
            <person name="Calcino A."/>
            <person name="Cummins S.F."/>
            <person name="Goodstein D.M."/>
            <person name="Harris C."/>
            <person name="Jackson D.J."/>
            <person name="Leys S.P."/>
            <person name="Shu S."/>
            <person name="Woodcroft B.J."/>
            <person name="Vervoort M."/>
            <person name="Kosik K.S."/>
            <person name="Manning G."/>
            <person name="Degnan B.M."/>
            <person name="Rokhsar D.S."/>
        </authorList>
    </citation>
    <scope>NUCLEOTIDE SEQUENCE [LARGE SCALE GENOMIC DNA]</scope>
</reference>
<sequence>GKECIIGYYDSTNSTNLQECDTEFCCNVTWKGNQPMDGLCPNGTCTCRQPFDSSLIGSYISIAVLLSIGVVISILLQIFNYQLKDNKYFKGSSPILNAVITFGCTMGYANGYLFLVNYYIGLTGNGKLRPICNVTVSSFWLSQLLINSTILMKNWRIFQIFHNPSQKNRNNLSNGKLFFGLSVITAPAIVALIAIQLIKPLEENKVVFKNYHCPGFPDNIETSRIEYHCILSLKLGWQTVIPFYFILLLVIIIFVGSFNCLITWHFKKEGELAILAGTIPLLLFIVYFAIAYVMSNGYTEPFSIRDQIPYTVAFILAYNSFILAVLYGSKTILLCRDRKVKPVNRKSTIRKKFNDLHDEIFMLKRQLQKMDASRPIKQLNSSSNLIPTVTFET</sequence>
<dbReference type="Proteomes" id="UP000007879">
    <property type="component" value="Unassembled WGS sequence"/>
</dbReference>
<accession>A0AAN0JFW5</accession>
<evidence type="ECO:0000256" key="3">
    <source>
        <dbReference type="ARBA" id="ARBA00022989"/>
    </source>
</evidence>
<keyword evidence="7" id="KW-0325">Glycoprotein</keyword>
<keyword evidence="6" id="KW-0675">Receptor</keyword>
<comment type="subcellular location">
    <subcellularLocation>
        <location evidence="1">Membrane</location>
        <topology evidence="1">Multi-pass membrane protein</topology>
    </subcellularLocation>
</comment>
<evidence type="ECO:0000256" key="1">
    <source>
        <dbReference type="ARBA" id="ARBA00004141"/>
    </source>
</evidence>
<organism evidence="11 12">
    <name type="scientific">Amphimedon queenslandica</name>
    <name type="common">Sponge</name>
    <dbReference type="NCBI Taxonomy" id="400682"/>
    <lineage>
        <taxon>Eukaryota</taxon>
        <taxon>Metazoa</taxon>
        <taxon>Porifera</taxon>
        <taxon>Demospongiae</taxon>
        <taxon>Heteroscleromorpha</taxon>
        <taxon>Haplosclerida</taxon>
        <taxon>Niphatidae</taxon>
        <taxon>Amphimedon</taxon>
    </lineage>
</organism>
<feature type="domain" description="G-protein coupled receptors family 3 profile" evidence="10">
    <location>
        <begin position="60"/>
        <end position="330"/>
    </location>
</feature>
<dbReference type="RefSeq" id="XP_019855930.1">
    <property type="nucleotide sequence ID" value="XM_020000371.1"/>
</dbReference>
<dbReference type="GeneID" id="109584582"/>
<evidence type="ECO:0000313" key="11">
    <source>
        <dbReference type="EnsemblMetazoa" id="XP_019855930.1"/>
    </source>
</evidence>
<dbReference type="EnsemblMetazoa" id="XM_020000371.1">
    <property type="protein sequence ID" value="XP_019855930.1"/>
    <property type="gene ID" value="LOC109584582"/>
</dbReference>
<evidence type="ECO:0000256" key="8">
    <source>
        <dbReference type="ARBA" id="ARBA00023224"/>
    </source>
</evidence>
<evidence type="ECO:0000256" key="4">
    <source>
        <dbReference type="ARBA" id="ARBA00023040"/>
    </source>
</evidence>
<dbReference type="AlphaFoldDB" id="A0AAN0JFW5"/>
<keyword evidence="4" id="KW-0297">G-protein coupled receptor</keyword>
<dbReference type="Pfam" id="PF00003">
    <property type="entry name" value="7tm_3"/>
    <property type="match status" value="1"/>
</dbReference>
<keyword evidence="8" id="KW-0807">Transducer</keyword>
<keyword evidence="3 9" id="KW-1133">Transmembrane helix</keyword>
<keyword evidence="2 9" id="KW-0812">Transmembrane</keyword>
<evidence type="ECO:0000313" key="12">
    <source>
        <dbReference type="Proteomes" id="UP000007879"/>
    </source>
</evidence>
<dbReference type="PRINTS" id="PR01176">
    <property type="entry name" value="GABABRECEPTR"/>
</dbReference>
<evidence type="ECO:0000256" key="2">
    <source>
        <dbReference type="ARBA" id="ARBA00022692"/>
    </source>
</evidence>
<evidence type="ECO:0000256" key="5">
    <source>
        <dbReference type="ARBA" id="ARBA00023136"/>
    </source>
</evidence>
<dbReference type="GO" id="GO:0038039">
    <property type="term" value="C:G protein-coupled receptor heterodimeric complex"/>
    <property type="evidence" value="ECO:0007669"/>
    <property type="project" value="TreeGrafter"/>
</dbReference>
<evidence type="ECO:0000256" key="7">
    <source>
        <dbReference type="ARBA" id="ARBA00023180"/>
    </source>
</evidence>
<evidence type="ECO:0000256" key="9">
    <source>
        <dbReference type="SAM" id="Phobius"/>
    </source>
</evidence>
<proteinExistence type="predicted"/>
<keyword evidence="5 9" id="KW-0472">Membrane</keyword>
<evidence type="ECO:0000259" key="10">
    <source>
        <dbReference type="Pfam" id="PF00003"/>
    </source>
</evidence>
<feature type="transmembrane region" description="Helical" evidence="9">
    <location>
        <begin position="177"/>
        <end position="198"/>
    </location>
</feature>
<dbReference type="PANTHER" id="PTHR10519:SF20">
    <property type="entry name" value="G-PROTEIN COUPLED RECEPTOR 156-RELATED"/>
    <property type="match status" value="1"/>
</dbReference>
<dbReference type="KEGG" id="aqu:109584582"/>
<name>A0AAN0JFW5_AMPQE</name>
<dbReference type="GO" id="GO:0004965">
    <property type="term" value="F:G protein-coupled GABA receptor activity"/>
    <property type="evidence" value="ECO:0007669"/>
    <property type="project" value="InterPro"/>
</dbReference>
<feature type="transmembrane region" description="Helical" evidence="9">
    <location>
        <begin position="307"/>
        <end position="329"/>
    </location>
</feature>
<keyword evidence="12" id="KW-1185">Reference proteome</keyword>
<dbReference type="InterPro" id="IPR002455">
    <property type="entry name" value="GPCR3_GABA-B"/>
</dbReference>
<protein>
    <recommendedName>
        <fullName evidence="10">G-protein coupled receptors family 3 profile domain-containing protein</fullName>
    </recommendedName>
</protein>
<reference evidence="11" key="2">
    <citation type="submission" date="2024-06" db="UniProtKB">
        <authorList>
            <consortium name="EnsemblMetazoa"/>
        </authorList>
    </citation>
    <scope>IDENTIFICATION</scope>
</reference>
<feature type="transmembrane region" description="Helical" evidence="9">
    <location>
        <begin position="59"/>
        <end position="83"/>
    </location>
</feature>
<feature type="transmembrane region" description="Helical" evidence="9">
    <location>
        <begin position="241"/>
        <end position="262"/>
    </location>
</feature>